<proteinExistence type="predicted"/>
<evidence type="ECO:0000256" key="1">
    <source>
        <dbReference type="SAM" id="MobiDB-lite"/>
    </source>
</evidence>
<dbReference type="AlphaFoldDB" id="A0A9J6GFC7"/>
<comment type="caution">
    <text evidence="2">The sequence shown here is derived from an EMBL/GenBank/DDBJ whole genome shotgun (WGS) entry which is preliminary data.</text>
</comment>
<organism evidence="2 3">
    <name type="scientific">Haemaphysalis longicornis</name>
    <name type="common">Bush tick</name>
    <dbReference type="NCBI Taxonomy" id="44386"/>
    <lineage>
        <taxon>Eukaryota</taxon>
        <taxon>Metazoa</taxon>
        <taxon>Ecdysozoa</taxon>
        <taxon>Arthropoda</taxon>
        <taxon>Chelicerata</taxon>
        <taxon>Arachnida</taxon>
        <taxon>Acari</taxon>
        <taxon>Parasitiformes</taxon>
        <taxon>Ixodida</taxon>
        <taxon>Ixodoidea</taxon>
        <taxon>Ixodidae</taxon>
        <taxon>Haemaphysalinae</taxon>
        <taxon>Haemaphysalis</taxon>
    </lineage>
</organism>
<accession>A0A9J6GFC7</accession>
<reference evidence="2 3" key="1">
    <citation type="journal article" date="2020" name="Cell">
        <title>Large-Scale Comparative Analyses of Tick Genomes Elucidate Their Genetic Diversity and Vector Capacities.</title>
        <authorList>
            <consortium name="Tick Genome and Microbiome Consortium (TIGMIC)"/>
            <person name="Jia N."/>
            <person name="Wang J."/>
            <person name="Shi W."/>
            <person name="Du L."/>
            <person name="Sun Y."/>
            <person name="Zhan W."/>
            <person name="Jiang J.F."/>
            <person name="Wang Q."/>
            <person name="Zhang B."/>
            <person name="Ji P."/>
            <person name="Bell-Sakyi L."/>
            <person name="Cui X.M."/>
            <person name="Yuan T.T."/>
            <person name="Jiang B.G."/>
            <person name="Yang W.F."/>
            <person name="Lam T.T."/>
            <person name="Chang Q.C."/>
            <person name="Ding S.J."/>
            <person name="Wang X.J."/>
            <person name="Zhu J.G."/>
            <person name="Ruan X.D."/>
            <person name="Zhao L."/>
            <person name="Wei J.T."/>
            <person name="Ye R.Z."/>
            <person name="Que T.C."/>
            <person name="Du C.H."/>
            <person name="Zhou Y.H."/>
            <person name="Cheng J.X."/>
            <person name="Dai P.F."/>
            <person name="Guo W.B."/>
            <person name="Han X.H."/>
            <person name="Huang E.J."/>
            <person name="Li L.F."/>
            <person name="Wei W."/>
            <person name="Gao Y.C."/>
            <person name="Liu J.Z."/>
            <person name="Shao H.Z."/>
            <person name="Wang X."/>
            <person name="Wang C.C."/>
            <person name="Yang T.C."/>
            <person name="Huo Q.B."/>
            <person name="Li W."/>
            <person name="Chen H.Y."/>
            <person name="Chen S.E."/>
            <person name="Zhou L.G."/>
            <person name="Ni X.B."/>
            <person name="Tian J.H."/>
            <person name="Sheng Y."/>
            <person name="Liu T."/>
            <person name="Pan Y.S."/>
            <person name="Xia L.Y."/>
            <person name="Li J."/>
            <person name="Zhao F."/>
            <person name="Cao W.C."/>
        </authorList>
    </citation>
    <scope>NUCLEOTIDE SEQUENCE [LARGE SCALE GENOMIC DNA]</scope>
    <source>
        <strain evidence="2">HaeL-2018</strain>
    </source>
</reference>
<protein>
    <submittedName>
        <fullName evidence="2">Uncharacterized protein</fullName>
    </submittedName>
</protein>
<dbReference type="Proteomes" id="UP000821853">
    <property type="component" value="Chromosome 4"/>
</dbReference>
<feature type="region of interest" description="Disordered" evidence="1">
    <location>
        <begin position="1"/>
        <end position="22"/>
    </location>
</feature>
<evidence type="ECO:0000313" key="2">
    <source>
        <dbReference type="EMBL" id="KAH9373891.1"/>
    </source>
</evidence>
<evidence type="ECO:0000313" key="3">
    <source>
        <dbReference type="Proteomes" id="UP000821853"/>
    </source>
</evidence>
<dbReference type="EMBL" id="JABSTR010000006">
    <property type="protein sequence ID" value="KAH9373891.1"/>
    <property type="molecule type" value="Genomic_DNA"/>
</dbReference>
<dbReference type="VEuPathDB" id="VectorBase:HLOH_046620"/>
<name>A0A9J6GFC7_HAELO</name>
<sequence length="89" mass="10189">MNNELVRRSRTVSREMTTTPNEMRAVRSSPVFRGRADENLEDCIRLYERYASAVVGLDAKSQQPRYYLGEEALSLYSSVLRETIGNTGR</sequence>
<keyword evidence="3" id="KW-1185">Reference proteome</keyword>
<gene>
    <name evidence="2" type="ORF">HPB48_012040</name>
</gene>
<dbReference type="OrthoDB" id="10037266at2759"/>